<dbReference type="PANTHER" id="PTHR11712:SF320">
    <property type="entry name" value="BETA-KETOACYL SYNTHASE"/>
    <property type="match status" value="1"/>
</dbReference>
<dbReference type="AlphaFoldDB" id="A0A9W5AN56"/>
<dbReference type="EMBL" id="FAVC01000001">
    <property type="protein sequence ID" value="CUU70582.1"/>
    <property type="molecule type" value="Genomic_DNA"/>
</dbReference>
<evidence type="ECO:0000256" key="2">
    <source>
        <dbReference type="ARBA" id="ARBA00022679"/>
    </source>
</evidence>
<dbReference type="PANTHER" id="PTHR11712">
    <property type="entry name" value="POLYKETIDE SYNTHASE-RELATED"/>
    <property type="match status" value="1"/>
</dbReference>
<dbReference type="SUPFAM" id="SSF53901">
    <property type="entry name" value="Thiolase-like"/>
    <property type="match status" value="1"/>
</dbReference>
<dbReference type="InterPro" id="IPR014030">
    <property type="entry name" value="Ketoacyl_synth_N"/>
</dbReference>
<proteinExistence type="inferred from homology"/>
<comment type="similarity">
    <text evidence="1 3">Belongs to the thiolase-like superfamily. Beta-ketoacyl-ACP synthases family.</text>
</comment>
<dbReference type="PROSITE" id="PS00606">
    <property type="entry name" value="KS3_1"/>
    <property type="match status" value="1"/>
</dbReference>
<dbReference type="GO" id="GO:0006633">
    <property type="term" value="P:fatty acid biosynthetic process"/>
    <property type="evidence" value="ECO:0007669"/>
    <property type="project" value="InterPro"/>
</dbReference>
<name>A0A9W5AN56_CAMHY</name>
<dbReference type="InterPro" id="IPR020841">
    <property type="entry name" value="PKS_Beta-ketoAc_synthase_dom"/>
</dbReference>
<organism evidence="5 6">
    <name type="scientific">Campylobacter hyointestinalis subsp. hyointestinalis</name>
    <dbReference type="NCBI Taxonomy" id="91352"/>
    <lineage>
        <taxon>Bacteria</taxon>
        <taxon>Pseudomonadati</taxon>
        <taxon>Campylobacterota</taxon>
        <taxon>Epsilonproteobacteria</taxon>
        <taxon>Campylobacterales</taxon>
        <taxon>Campylobacteraceae</taxon>
        <taxon>Campylobacter</taxon>
    </lineage>
</organism>
<evidence type="ECO:0000259" key="4">
    <source>
        <dbReference type="PROSITE" id="PS52004"/>
    </source>
</evidence>
<evidence type="ECO:0000256" key="1">
    <source>
        <dbReference type="ARBA" id="ARBA00008467"/>
    </source>
</evidence>
<protein>
    <submittedName>
        <fullName evidence="5">MatE efflux family protein</fullName>
        <ecNumber evidence="5">2.3.1.179</ecNumber>
    </submittedName>
</protein>
<dbReference type="GO" id="GO:0005829">
    <property type="term" value="C:cytosol"/>
    <property type="evidence" value="ECO:0007669"/>
    <property type="project" value="TreeGrafter"/>
</dbReference>
<dbReference type="SMART" id="SM00825">
    <property type="entry name" value="PKS_KS"/>
    <property type="match status" value="1"/>
</dbReference>
<sequence length="380" mass="40959">MNIFMSKPSIISSAGDENALLRDITECKKSIQSLEFNEKNFMVGRIKDELLDLKFISNPTFATRTNAIALSVILPLENQVKKLVKKYGKENIGVIVGTTTTGVEENYKTFRNGIFNEKEFDFDRNSLANPAKFIKNFFGLGGVAYSISTACTSGIKAISEAADLVRAGICKAVIAGGVDSLNTLTLFGFNSLSILSDDMCDPFSKDRKGTNLGEGAAFMIIGDEEVGEVCIKSYASNSDAFHMTSPRDDGFYQTMLINEALQKANLNDVDYVNLHATATIANDMMEASAVFASKTNAPCSGIKQFIGHCLGAAGAIESGVCAMLIGDKKALPLQVIKSDIDPVLKPLNLVINKQTLDIKNTMSLSFAFGGDNACIILGRK</sequence>
<dbReference type="PROSITE" id="PS52004">
    <property type="entry name" value="KS3_2"/>
    <property type="match status" value="1"/>
</dbReference>
<dbReference type="InterPro" id="IPR018201">
    <property type="entry name" value="Ketoacyl_synth_AS"/>
</dbReference>
<evidence type="ECO:0000313" key="5">
    <source>
        <dbReference type="EMBL" id="CUU70582.1"/>
    </source>
</evidence>
<dbReference type="Pfam" id="PF00109">
    <property type="entry name" value="ketoacyl-synt"/>
    <property type="match status" value="1"/>
</dbReference>
<dbReference type="RefSeq" id="WP_059434371.1">
    <property type="nucleotide sequence ID" value="NZ_FAUY01000002.1"/>
</dbReference>
<comment type="caution">
    <text evidence="5">The sequence shown here is derived from an EMBL/GenBank/DDBJ whole genome shotgun (WGS) entry which is preliminary data.</text>
</comment>
<evidence type="ECO:0000256" key="3">
    <source>
        <dbReference type="RuleBase" id="RU003694"/>
    </source>
</evidence>
<dbReference type="Pfam" id="PF02801">
    <property type="entry name" value="Ketoacyl-synt_C"/>
    <property type="match status" value="1"/>
</dbReference>
<gene>
    <name evidence="5" type="primary">norM_2</name>
    <name evidence="5" type="ORF">ERS739223_00199</name>
</gene>
<dbReference type="EC" id="2.3.1.179" evidence="5"/>
<dbReference type="InterPro" id="IPR000794">
    <property type="entry name" value="Beta-ketoacyl_synthase"/>
</dbReference>
<dbReference type="InterPro" id="IPR014031">
    <property type="entry name" value="Ketoacyl_synth_C"/>
</dbReference>
<evidence type="ECO:0000313" key="6">
    <source>
        <dbReference type="Proteomes" id="UP000052245"/>
    </source>
</evidence>
<reference evidence="5 6" key="1">
    <citation type="submission" date="2015-11" db="EMBL/GenBank/DDBJ databases">
        <authorList>
            <consortium name="Pathogen Informatics"/>
        </authorList>
    </citation>
    <scope>NUCLEOTIDE SEQUENCE [LARGE SCALE GENOMIC DNA]</scope>
    <source>
        <strain evidence="5 6">007A-0283</strain>
    </source>
</reference>
<dbReference type="InterPro" id="IPR016039">
    <property type="entry name" value="Thiolase-like"/>
</dbReference>
<accession>A0A9W5AN56</accession>
<keyword evidence="2 3" id="KW-0808">Transferase</keyword>
<feature type="domain" description="Ketosynthase family 3 (KS3)" evidence="4">
    <location>
        <begin position="1"/>
        <end position="379"/>
    </location>
</feature>
<dbReference type="Proteomes" id="UP000052245">
    <property type="component" value="Unassembled WGS sequence"/>
</dbReference>
<keyword evidence="5" id="KW-0012">Acyltransferase</keyword>
<dbReference type="Gene3D" id="3.40.47.10">
    <property type="match status" value="1"/>
</dbReference>
<dbReference type="GO" id="GO:0004315">
    <property type="term" value="F:3-oxoacyl-[acyl-carrier-protein] synthase activity"/>
    <property type="evidence" value="ECO:0007669"/>
    <property type="project" value="UniProtKB-EC"/>
</dbReference>